<reference evidence="8 9" key="1">
    <citation type="submission" date="2019-04" db="EMBL/GenBank/DDBJ databases">
        <title>Friends and foes A comparative genomics studyof 23 Aspergillus species from section Flavi.</title>
        <authorList>
            <consortium name="DOE Joint Genome Institute"/>
            <person name="Kjaerbolling I."/>
            <person name="Vesth T."/>
            <person name="Frisvad J.C."/>
            <person name="Nybo J.L."/>
            <person name="Theobald S."/>
            <person name="Kildgaard S."/>
            <person name="Isbrandt T."/>
            <person name="Kuo A."/>
            <person name="Sato A."/>
            <person name="Lyhne E.K."/>
            <person name="Kogle M.E."/>
            <person name="Wiebenga A."/>
            <person name="Kun R.S."/>
            <person name="Lubbers R.J."/>
            <person name="Makela M.R."/>
            <person name="Barry K."/>
            <person name="Chovatia M."/>
            <person name="Clum A."/>
            <person name="Daum C."/>
            <person name="Haridas S."/>
            <person name="He G."/>
            <person name="LaButti K."/>
            <person name="Lipzen A."/>
            <person name="Mondo S."/>
            <person name="Riley R."/>
            <person name="Salamov A."/>
            <person name="Simmons B.A."/>
            <person name="Magnuson J.K."/>
            <person name="Henrissat B."/>
            <person name="Mortensen U.H."/>
            <person name="Larsen T.O."/>
            <person name="Devries R.P."/>
            <person name="Grigoriev I.V."/>
            <person name="Machida M."/>
            <person name="Baker S.E."/>
            <person name="Andersen M.R."/>
        </authorList>
    </citation>
    <scope>NUCLEOTIDE SEQUENCE [LARGE SCALE GENOMIC DNA]</scope>
    <source>
        <strain evidence="8 9">CBS 763.97</strain>
    </source>
</reference>
<dbReference type="AlphaFoldDB" id="A0A5N7A349"/>
<dbReference type="GO" id="GO:0016020">
    <property type="term" value="C:membrane"/>
    <property type="evidence" value="ECO:0007669"/>
    <property type="project" value="UniProtKB-SubCell"/>
</dbReference>
<dbReference type="PANTHER" id="PTHR43791:SF92">
    <property type="entry name" value="AGL026WP"/>
    <property type="match status" value="1"/>
</dbReference>
<evidence type="ECO:0000313" key="8">
    <source>
        <dbReference type="EMBL" id="KAE8364252.1"/>
    </source>
</evidence>
<keyword evidence="5 6" id="KW-0472">Membrane</keyword>
<feature type="domain" description="Major facilitator superfamily (MFS) profile" evidence="7">
    <location>
        <begin position="1"/>
        <end position="112"/>
    </location>
</feature>
<evidence type="ECO:0000259" key="7">
    <source>
        <dbReference type="PROSITE" id="PS50850"/>
    </source>
</evidence>
<name>A0A5N7A349_9EURO</name>
<dbReference type="RefSeq" id="XP_031927333.1">
    <property type="nucleotide sequence ID" value="XM_032067032.1"/>
</dbReference>
<evidence type="ECO:0000256" key="2">
    <source>
        <dbReference type="ARBA" id="ARBA00022448"/>
    </source>
</evidence>
<evidence type="ECO:0000256" key="3">
    <source>
        <dbReference type="ARBA" id="ARBA00022692"/>
    </source>
</evidence>
<dbReference type="EMBL" id="ML737655">
    <property type="protein sequence ID" value="KAE8364252.1"/>
    <property type="molecule type" value="Genomic_DNA"/>
</dbReference>
<dbReference type="OrthoDB" id="2250022at2759"/>
<dbReference type="InterPro" id="IPR036259">
    <property type="entry name" value="MFS_trans_sf"/>
</dbReference>
<evidence type="ECO:0000256" key="1">
    <source>
        <dbReference type="ARBA" id="ARBA00004141"/>
    </source>
</evidence>
<feature type="transmembrane region" description="Helical" evidence="6">
    <location>
        <begin position="22"/>
        <end position="44"/>
    </location>
</feature>
<dbReference type="InterPro" id="IPR011701">
    <property type="entry name" value="MFS"/>
</dbReference>
<dbReference type="Pfam" id="PF07690">
    <property type="entry name" value="MFS_1"/>
    <property type="match status" value="1"/>
</dbReference>
<feature type="transmembrane region" description="Helical" evidence="6">
    <location>
        <begin position="56"/>
        <end position="77"/>
    </location>
</feature>
<sequence length="112" mass="12158">MVVWAVIPCCTAATTDYAGLLVVRLSLGFCEAAYFPGCLYLLSARYTRKELVKRTELLYSGLLLSGAFSGSMSAGIINGRNGARGIAAWRWLFIIEGSGLVSVALIPFFYCF</sequence>
<protein>
    <recommendedName>
        <fullName evidence="7">Major facilitator superfamily (MFS) profile domain-containing protein</fullName>
    </recommendedName>
</protein>
<proteinExistence type="predicted"/>
<keyword evidence="4 6" id="KW-1133">Transmembrane helix</keyword>
<keyword evidence="2" id="KW-0813">Transport</keyword>
<evidence type="ECO:0000256" key="6">
    <source>
        <dbReference type="SAM" id="Phobius"/>
    </source>
</evidence>
<accession>A0A5N7A349</accession>
<dbReference type="Proteomes" id="UP000326268">
    <property type="component" value="Unassembled WGS sequence"/>
</dbReference>
<feature type="transmembrane region" description="Helical" evidence="6">
    <location>
        <begin position="89"/>
        <end position="110"/>
    </location>
</feature>
<evidence type="ECO:0000256" key="4">
    <source>
        <dbReference type="ARBA" id="ARBA00022989"/>
    </source>
</evidence>
<dbReference type="GeneID" id="43651478"/>
<keyword evidence="9" id="KW-1185">Reference proteome</keyword>
<keyword evidence="3 6" id="KW-0812">Transmembrane</keyword>
<dbReference type="PANTHER" id="PTHR43791">
    <property type="entry name" value="PERMEASE-RELATED"/>
    <property type="match status" value="1"/>
</dbReference>
<dbReference type="SUPFAM" id="SSF103473">
    <property type="entry name" value="MFS general substrate transporter"/>
    <property type="match status" value="1"/>
</dbReference>
<dbReference type="GO" id="GO:0022857">
    <property type="term" value="F:transmembrane transporter activity"/>
    <property type="evidence" value="ECO:0007669"/>
    <property type="project" value="InterPro"/>
</dbReference>
<evidence type="ECO:0000256" key="5">
    <source>
        <dbReference type="ARBA" id="ARBA00023136"/>
    </source>
</evidence>
<dbReference type="Gene3D" id="1.20.1250.20">
    <property type="entry name" value="MFS general substrate transporter like domains"/>
    <property type="match status" value="1"/>
</dbReference>
<comment type="subcellular location">
    <subcellularLocation>
        <location evidence="1">Membrane</location>
        <topology evidence="1">Multi-pass membrane protein</topology>
    </subcellularLocation>
</comment>
<dbReference type="InterPro" id="IPR020846">
    <property type="entry name" value="MFS_dom"/>
</dbReference>
<evidence type="ECO:0000313" key="9">
    <source>
        <dbReference type="Proteomes" id="UP000326268"/>
    </source>
</evidence>
<organism evidence="8 9">
    <name type="scientific">Aspergillus caelatus</name>
    <dbReference type="NCBI Taxonomy" id="61420"/>
    <lineage>
        <taxon>Eukaryota</taxon>
        <taxon>Fungi</taxon>
        <taxon>Dikarya</taxon>
        <taxon>Ascomycota</taxon>
        <taxon>Pezizomycotina</taxon>
        <taxon>Eurotiomycetes</taxon>
        <taxon>Eurotiomycetidae</taxon>
        <taxon>Eurotiales</taxon>
        <taxon>Aspergillaceae</taxon>
        <taxon>Aspergillus</taxon>
        <taxon>Aspergillus subgen. Circumdati</taxon>
    </lineage>
</organism>
<dbReference type="PROSITE" id="PS50850">
    <property type="entry name" value="MFS"/>
    <property type="match status" value="1"/>
</dbReference>
<gene>
    <name evidence="8" type="ORF">BDV27DRAFT_128676</name>
</gene>